<evidence type="ECO:0000256" key="1">
    <source>
        <dbReference type="SAM" id="MobiDB-lite"/>
    </source>
</evidence>
<organism evidence="2 3">
    <name type="scientific">Achromobacter denitrificans</name>
    <name type="common">Alcaligenes denitrificans</name>
    <dbReference type="NCBI Taxonomy" id="32002"/>
    <lineage>
        <taxon>Bacteria</taxon>
        <taxon>Pseudomonadati</taxon>
        <taxon>Pseudomonadota</taxon>
        <taxon>Betaproteobacteria</taxon>
        <taxon>Burkholderiales</taxon>
        <taxon>Alcaligenaceae</taxon>
        <taxon>Achromobacter</taxon>
    </lineage>
</organism>
<accession>A0ABZ3FYC4</accession>
<dbReference type="Proteomes" id="UP001446337">
    <property type="component" value="Chromosome"/>
</dbReference>
<proteinExistence type="predicted"/>
<gene>
    <name evidence="2" type="ORF">AAIK43_18690</name>
</gene>
<name>A0ABZ3FYC4_ACHDE</name>
<evidence type="ECO:0000313" key="2">
    <source>
        <dbReference type="EMBL" id="XAN13432.1"/>
    </source>
</evidence>
<evidence type="ECO:0000313" key="3">
    <source>
        <dbReference type="Proteomes" id="UP001446337"/>
    </source>
</evidence>
<dbReference type="RefSeq" id="WP_343498442.1">
    <property type="nucleotide sequence ID" value="NZ_CP154792.1"/>
</dbReference>
<keyword evidence="3" id="KW-1185">Reference proteome</keyword>
<sequence length="131" mass="13430">MSAFVAVHAPVLSQQVLPGLDTELLLSALKAPSGEVLGELGGPHAAAIKAATRSTQPVNVQVRVVRPLAQEGCARLQVDIRQGGVPTLAGTLVDVQLPSIQLNICADGEPPFDGPRGMESGPFMSSSIGGK</sequence>
<dbReference type="EMBL" id="CP154792">
    <property type="protein sequence ID" value="XAN13432.1"/>
    <property type="molecule type" value="Genomic_DNA"/>
</dbReference>
<protein>
    <submittedName>
        <fullName evidence="2">Uncharacterized protein</fullName>
    </submittedName>
</protein>
<reference evidence="2 3" key="1">
    <citation type="submission" date="2024-05" db="EMBL/GenBank/DDBJ databases">
        <title>Achromobacter denitrificans. BP1, complete genome.</title>
        <authorList>
            <person name="Zhang B."/>
        </authorList>
    </citation>
    <scope>NUCLEOTIDE SEQUENCE [LARGE SCALE GENOMIC DNA]</scope>
    <source>
        <strain evidence="2 3">BP1</strain>
    </source>
</reference>
<feature type="region of interest" description="Disordered" evidence="1">
    <location>
        <begin position="110"/>
        <end position="131"/>
    </location>
</feature>